<dbReference type="EMBL" id="QKTW01000014">
    <property type="protein sequence ID" value="PZF73287.1"/>
    <property type="molecule type" value="Genomic_DNA"/>
</dbReference>
<dbReference type="Gene3D" id="3.10.20.310">
    <property type="entry name" value="membrane protein fhac"/>
    <property type="match status" value="1"/>
</dbReference>
<evidence type="ECO:0000313" key="1">
    <source>
        <dbReference type="EMBL" id="PZF73287.1"/>
    </source>
</evidence>
<dbReference type="OrthoDB" id="9811416at2"/>
<gene>
    <name evidence="1" type="ORF">DN068_08950</name>
</gene>
<protein>
    <submittedName>
        <fullName evidence="1">Uncharacterized protein</fullName>
    </submittedName>
</protein>
<sequence>MQLQTIRILFFLLLLHLSGMYANAQSYVVLLHSVDSNNTALKKAIEVPEKFYSQLDAYNFFQQLVPQLQEKGYLAASVDSFSVSQAQYDIFLYLGNYYKWSKISFDSIPRALLVSAAINTQQWEGRALNPKQISRMSEKLLQYCEDNGYPFAKVWLDDVHIDSVGGVEGRFMINRGQVRKIDSIEVVGDIKVSQNYLMRYLDIHKGDLYSEKKLHSISPRLKELPFLQEAQPWSVSFKLLDTRLKLHLAERKANQLNAIVGLLPNSTETNKFLLTVDALFAFQNILGSGESMSVTYQNLQYKSPSLKVDFAWPYLFNTPIGADGHFEYYRKDTTYRRTLLQLGARYQLTATDYVRVFYQNQSNRLITVDTNYVLSTHQLPDNADVSANGGGLELVLNRTDYRISPRKGWQVRLSGSTLLRKVKENDEILALSDGTGFNYSGLYDSLKNDAYQYHLQADLAYYQPLGKKATLKTAYDGAWISGDHLFRNELYQIGGFKLLRGFDELSIYASMYHVVTVEIRLLLSQNSYVYAFSDNGYVQSHFNGTYTDNIYNGFGVGTTLETKSGLFTISYALGRSDINPVQFKQSKIHFGYVAYF</sequence>
<evidence type="ECO:0000313" key="2">
    <source>
        <dbReference type="Proteomes" id="UP000248745"/>
    </source>
</evidence>
<keyword evidence="2" id="KW-1185">Reference proteome</keyword>
<proteinExistence type="predicted"/>
<organism evidence="1 2">
    <name type="scientific">Taibaiella soli</name>
    <dbReference type="NCBI Taxonomy" id="1649169"/>
    <lineage>
        <taxon>Bacteria</taxon>
        <taxon>Pseudomonadati</taxon>
        <taxon>Bacteroidota</taxon>
        <taxon>Chitinophagia</taxon>
        <taxon>Chitinophagales</taxon>
        <taxon>Chitinophagaceae</taxon>
        <taxon>Taibaiella</taxon>
    </lineage>
</organism>
<dbReference type="Gene3D" id="2.40.160.50">
    <property type="entry name" value="membrane protein fhac: a member of the omp85/tpsb transporter family"/>
    <property type="match status" value="1"/>
</dbReference>
<reference evidence="1 2" key="1">
    <citation type="submission" date="2018-06" db="EMBL/GenBank/DDBJ databases">
        <title>Mucibacter soli gen. nov., sp. nov., a new member of the family Chitinophagaceae producing mucin.</title>
        <authorList>
            <person name="Kim M.-K."/>
            <person name="Park S."/>
            <person name="Kim T.-S."/>
            <person name="Joung Y."/>
            <person name="Han J.-H."/>
            <person name="Kim S.B."/>
        </authorList>
    </citation>
    <scope>NUCLEOTIDE SEQUENCE [LARGE SCALE GENOMIC DNA]</scope>
    <source>
        <strain evidence="1 2">R1-15</strain>
    </source>
</reference>
<dbReference type="Proteomes" id="UP000248745">
    <property type="component" value="Unassembled WGS sequence"/>
</dbReference>
<comment type="caution">
    <text evidence="1">The sequence shown here is derived from an EMBL/GenBank/DDBJ whole genome shotgun (WGS) entry which is preliminary data.</text>
</comment>
<accession>A0A2W2BBL8</accession>
<dbReference type="RefSeq" id="WP_110998566.1">
    <property type="nucleotide sequence ID" value="NZ_QKTW01000014.1"/>
</dbReference>
<name>A0A2W2BBL8_9BACT</name>
<dbReference type="AlphaFoldDB" id="A0A2W2BBL8"/>